<dbReference type="GeneID" id="83219478"/>
<name>A0AAD7UTD8_9FUNG</name>
<dbReference type="AlphaFoldDB" id="A0AAD7UTD8"/>
<proteinExistence type="predicted"/>
<gene>
    <name evidence="1" type="ORF">O0I10_012090</name>
</gene>
<evidence type="ECO:0000313" key="1">
    <source>
        <dbReference type="EMBL" id="KAJ8652277.1"/>
    </source>
</evidence>
<organism evidence="1 2">
    <name type="scientific">Lichtheimia ornata</name>
    <dbReference type="NCBI Taxonomy" id="688661"/>
    <lineage>
        <taxon>Eukaryota</taxon>
        <taxon>Fungi</taxon>
        <taxon>Fungi incertae sedis</taxon>
        <taxon>Mucoromycota</taxon>
        <taxon>Mucoromycotina</taxon>
        <taxon>Mucoromycetes</taxon>
        <taxon>Mucorales</taxon>
        <taxon>Lichtheimiaceae</taxon>
        <taxon>Lichtheimia</taxon>
    </lineage>
</organism>
<reference evidence="1 2" key="1">
    <citation type="submission" date="2023-03" db="EMBL/GenBank/DDBJ databases">
        <title>Genome sequence of Lichtheimia ornata CBS 291.66.</title>
        <authorList>
            <person name="Mohabir J.T."/>
            <person name="Shea T.P."/>
            <person name="Kurbessoian T."/>
            <person name="Berby B."/>
            <person name="Fontaine J."/>
            <person name="Livny J."/>
            <person name="Gnirke A."/>
            <person name="Stajich J.E."/>
            <person name="Cuomo C.A."/>
        </authorList>
    </citation>
    <scope>NUCLEOTIDE SEQUENCE [LARGE SCALE GENOMIC DNA]</scope>
    <source>
        <strain evidence="1">CBS 291.66</strain>
    </source>
</reference>
<evidence type="ECO:0000313" key="2">
    <source>
        <dbReference type="Proteomes" id="UP001234581"/>
    </source>
</evidence>
<dbReference type="EMBL" id="JARTCD010000111">
    <property type="protein sequence ID" value="KAJ8652277.1"/>
    <property type="molecule type" value="Genomic_DNA"/>
</dbReference>
<sequence>MLSAFKSGFSPQSHINPKIPAGLWTFSYHGRFMHGYGQFGEAQNRHMVDIVLKSQEQTNQGSTIKNMQSLNVCTIPQRFWRN</sequence>
<comment type="caution">
    <text evidence="1">The sequence shown here is derived from an EMBL/GenBank/DDBJ whole genome shotgun (WGS) entry which is preliminary data.</text>
</comment>
<dbReference type="RefSeq" id="XP_058337191.1">
    <property type="nucleotide sequence ID" value="XM_058492037.1"/>
</dbReference>
<dbReference type="Proteomes" id="UP001234581">
    <property type="component" value="Unassembled WGS sequence"/>
</dbReference>
<keyword evidence="2" id="KW-1185">Reference proteome</keyword>
<protein>
    <submittedName>
        <fullName evidence="1">Uncharacterized protein</fullName>
    </submittedName>
</protein>
<accession>A0AAD7UTD8</accession>